<sequence>MTMADRGPTSGAGAGVTTLTTVAPTQFRALMSTFPSGVSIVTTSDTGGQPWGMTCSSVCSVAVDPPTLLVCLRAGSPTLAAMERRSTFAVNLLHAGARETADLFASGAPRRFDQVRWTADGEAAGPHLPDDAHAIADCRISRTVRVGDHMVVLGEVFRVRHLAPAAEGPSPLMYGLREYASWRVR</sequence>
<dbReference type="SUPFAM" id="SSF50475">
    <property type="entry name" value="FMN-binding split barrel"/>
    <property type="match status" value="1"/>
</dbReference>
<dbReference type="PANTHER" id="PTHR30466:SF1">
    <property type="entry name" value="FMN REDUCTASE (NADH) RUTF"/>
    <property type="match status" value="1"/>
</dbReference>
<keyword evidence="4" id="KW-1185">Reference proteome</keyword>
<evidence type="ECO:0000259" key="2">
    <source>
        <dbReference type="SMART" id="SM00903"/>
    </source>
</evidence>
<protein>
    <submittedName>
        <fullName evidence="3">Flavin reductase</fullName>
    </submittedName>
</protein>
<dbReference type="Gene3D" id="2.30.110.10">
    <property type="entry name" value="Electron Transport, Fmn-binding Protein, Chain A"/>
    <property type="match status" value="1"/>
</dbReference>
<evidence type="ECO:0000313" key="3">
    <source>
        <dbReference type="EMBL" id="QRF03783.1"/>
    </source>
</evidence>
<feature type="domain" description="Flavin reductase like" evidence="2">
    <location>
        <begin position="31"/>
        <end position="181"/>
    </location>
</feature>
<evidence type="ECO:0000313" key="4">
    <source>
        <dbReference type="Proteomes" id="UP000596311"/>
    </source>
</evidence>
<dbReference type="PANTHER" id="PTHR30466">
    <property type="entry name" value="FLAVIN REDUCTASE"/>
    <property type="match status" value="1"/>
</dbReference>
<dbReference type="InterPro" id="IPR050268">
    <property type="entry name" value="NADH-dep_flavin_reductase"/>
</dbReference>
<reference evidence="3 4" key="1">
    <citation type="submission" date="2020-03" db="EMBL/GenBank/DDBJ databases">
        <title>Genome mining and metabolic profiling illuminate the polycyclic tetramate macrolactams from Streptomyces koyangensis SCSIO 5802.</title>
        <authorList>
            <person name="Ding W."/>
        </authorList>
    </citation>
    <scope>NUCLEOTIDE SEQUENCE [LARGE SCALE GENOMIC DNA]</scope>
    <source>
        <strain evidence="3 4">SCSIO 5802</strain>
    </source>
</reference>
<keyword evidence="1" id="KW-0560">Oxidoreductase</keyword>
<dbReference type="EMBL" id="CP049945">
    <property type="protein sequence ID" value="QRF03783.1"/>
    <property type="molecule type" value="Genomic_DNA"/>
</dbReference>
<dbReference type="Proteomes" id="UP000596311">
    <property type="component" value="Chromosome"/>
</dbReference>
<gene>
    <name evidence="3" type="ORF">G9U55_17405</name>
</gene>
<name>A0ABX7EGX5_9ACTN</name>
<dbReference type="Pfam" id="PF01613">
    <property type="entry name" value="Flavin_Reduct"/>
    <property type="match status" value="1"/>
</dbReference>
<accession>A0ABX7EGX5</accession>
<proteinExistence type="predicted"/>
<evidence type="ECO:0000256" key="1">
    <source>
        <dbReference type="ARBA" id="ARBA00023002"/>
    </source>
</evidence>
<dbReference type="InterPro" id="IPR002563">
    <property type="entry name" value="Flavin_Rdtase-like_dom"/>
</dbReference>
<dbReference type="InterPro" id="IPR012349">
    <property type="entry name" value="Split_barrel_FMN-bd"/>
</dbReference>
<organism evidence="3 4">
    <name type="scientific">Streptomyces koyangensis</name>
    <dbReference type="NCBI Taxonomy" id="188770"/>
    <lineage>
        <taxon>Bacteria</taxon>
        <taxon>Bacillati</taxon>
        <taxon>Actinomycetota</taxon>
        <taxon>Actinomycetes</taxon>
        <taxon>Kitasatosporales</taxon>
        <taxon>Streptomycetaceae</taxon>
        <taxon>Streptomyces</taxon>
        <taxon>Streptomyces aurantiacus group</taxon>
    </lineage>
</organism>
<dbReference type="SMART" id="SM00903">
    <property type="entry name" value="Flavin_Reduct"/>
    <property type="match status" value="1"/>
</dbReference>